<dbReference type="Gene3D" id="2.30.130.30">
    <property type="entry name" value="Hypothetical protein"/>
    <property type="match status" value="1"/>
</dbReference>
<sequence>MLEKEDFKKVLPYEDISSIDDGVIYYNSLYKDTHLEKCKVIAIHLI</sequence>
<evidence type="ECO:0000313" key="1">
    <source>
        <dbReference type="EMBL" id="QHU00131.1"/>
    </source>
</evidence>
<organism evidence="1">
    <name type="scientific">viral metagenome</name>
    <dbReference type="NCBI Taxonomy" id="1070528"/>
    <lineage>
        <taxon>unclassified sequences</taxon>
        <taxon>metagenomes</taxon>
        <taxon>organismal metagenomes</taxon>
    </lineage>
</organism>
<proteinExistence type="predicted"/>
<accession>A0A6C0J5T5</accession>
<dbReference type="EMBL" id="MN740323">
    <property type="protein sequence ID" value="QHU00131.1"/>
    <property type="molecule type" value="Genomic_DNA"/>
</dbReference>
<name>A0A6C0J5T5_9ZZZZ</name>
<dbReference type="AlphaFoldDB" id="A0A6C0J5T5"/>
<protein>
    <submittedName>
        <fullName evidence="1">Uncharacterized protein</fullName>
    </submittedName>
</protein>
<reference evidence="1" key="1">
    <citation type="journal article" date="2020" name="Nature">
        <title>Giant virus diversity and host interactions through global metagenomics.</title>
        <authorList>
            <person name="Schulz F."/>
            <person name="Roux S."/>
            <person name="Paez-Espino D."/>
            <person name="Jungbluth S."/>
            <person name="Walsh D.A."/>
            <person name="Denef V.J."/>
            <person name="McMahon K.D."/>
            <person name="Konstantinidis K.T."/>
            <person name="Eloe-Fadrosh E.A."/>
            <person name="Kyrpides N.C."/>
            <person name="Woyke T."/>
        </authorList>
    </citation>
    <scope>NUCLEOTIDE SEQUENCE</scope>
    <source>
        <strain evidence="1">GVMAG-M-3300025860-12</strain>
    </source>
</reference>